<dbReference type="AlphaFoldDB" id="A0A0N0E7Q5"/>
<organism evidence="1 2">
    <name type="scientific">Ahrensia marina</name>
    <dbReference type="NCBI Taxonomy" id="1514904"/>
    <lineage>
        <taxon>Bacteria</taxon>
        <taxon>Pseudomonadati</taxon>
        <taxon>Pseudomonadota</taxon>
        <taxon>Alphaproteobacteria</taxon>
        <taxon>Hyphomicrobiales</taxon>
        <taxon>Ahrensiaceae</taxon>
        <taxon>Ahrensia</taxon>
    </lineage>
</organism>
<proteinExistence type="predicted"/>
<name>A0A0N0E7Q5_9HYPH</name>
<dbReference type="OrthoDB" id="8480473at2"/>
<keyword evidence="2" id="KW-1185">Reference proteome</keyword>
<gene>
    <name evidence="1" type="ORF">SU32_08925</name>
</gene>
<dbReference type="PATRIC" id="fig|1514904.3.peg.607"/>
<dbReference type="RefSeq" id="WP_053999005.1">
    <property type="nucleotide sequence ID" value="NZ_JXMU01000011.1"/>
</dbReference>
<accession>A0A0N0E7Q5</accession>
<comment type="caution">
    <text evidence="1">The sequence shown here is derived from an EMBL/GenBank/DDBJ whole genome shotgun (WGS) entry which is preliminary data.</text>
</comment>
<dbReference type="EMBL" id="JXMU01000011">
    <property type="protein sequence ID" value="KPB01362.1"/>
    <property type="molecule type" value="Genomic_DNA"/>
</dbReference>
<reference evidence="1 2" key="1">
    <citation type="submission" date="2015-01" db="EMBL/GenBank/DDBJ databases">
        <title>Ahrensia donghaiensis sp. nov., a novel dimethylsulphoniopropionate-cleavage bacterium isolated from seawater and emended descriptions of the genus Ahrensia and Ahrensia kielensis.</title>
        <authorList>
            <person name="Liu J."/>
        </authorList>
    </citation>
    <scope>NUCLEOTIDE SEQUENCE [LARGE SCALE GENOMIC DNA]</scope>
    <source>
        <strain evidence="1 2">LZD062</strain>
    </source>
</reference>
<dbReference type="Proteomes" id="UP000038011">
    <property type="component" value="Unassembled WGS sequence"/>
</dbReference>
<protein>
    <submittedName>
        <fullName evidence="1">Uncharacterized protein</fullName>
    </submittedName>
</protein>
<evidence type="ECO:0000313" key="1">
    <source>
        <dbReference type="EMBL" id="KPB01362.1"/>
    </source>
</evidence>
<evidence type="ECO:0000313" key="2">
    <source>
        <dbReference type="Proteomes" id="UP000038011"/>
    </source>
</evidence>
<sequence length="187" mass="21437">MSILDDWIERAETPKTLGDWPAWEAIAPRGRDAKHGPETRLASMRCEKYEFVVPLATASSLLIQGLRLRMLAPSQRKNEDLVANLESLYQGKFRCIARIEFWPESPHFNKHWKRLGIQANVQGSHVHSTRLNSRLGEDAFLPFENLPCAEPIDEPTSFREAVNKIETIYNISGLKEIEAPPWNDQLF</sequence>